<dbReference type="Proteomes" id="UP000182658">
    <property type="component" value="Unassembled WGS sequence"/>
</dbReference>
<feature type="region of interest" description="Disordered" evidence="1">
    <location>
        <begin position="65"/>
        <end position="124"/>
    </location>
</feature>
<dbReference type="InParanoid" id="A0A1J7J289"/>
<evidence type="ECO:0000256" key="1">
    <source>
        <dbReference type="SAM" id="MobiDB-lite"/>
    </source>
</evidence>
<reference evidence="2 3" key="1">
    <citation type="submission" date="2016-10" db="EMBL/GenBank/DDBJ databases">
        <title>Draft genome sequence of Coniochaeta ligniaria NRRL30616, a lignocellulolytic fungus for bioabatement of inhibitors in plant biomass hydrolysates.</title>
        <authorList>
            <consortium name="DOE Joint Genome Institute"/>
            <person name="Jimenez D.J."/>
            <person name="Hector R.E."/>
            <person name="Riley R."/>
            <person name="Sun H."/>
            <person name="Grigoriev I.V."/>
            <person name="Van Elsas J.D."/>
            <person name="Nichols N.N."/>
        </authorList>
    </citation>
    <scope>NUCLEOTIDE SEQUENCE [LARGE SCALE GENOMIC DNA]</scope>
    <source>
        <strain evidence="2 3">NRRL 30616</strain>
    </source>
</reference>
<proteinExistence type="predicted"/>
<dbReference type="AlphaFoldDB" id="A0A1J7J289"/>
<keyword evidence="3" id="KW-1185">Reference proteome</keyword>
<feature type="region of interest" description="Disordered" evidence="1">
    <location>
        <begin position="1"/>
        <end position="44"/>
    </location>
</feature>
<sequence>MSYCFTHRIPYAGSEASNSPSRKLRGSTPHYTKHGPSDSRQYGKPQRFVQSQRLHLHLSTLSDSGGVHFSAQHGQPPVPIRQGGKRGGEDLQSKCDDSHNETCDSIVGSGEEVSQEHTSIKRLG</sequence>
<feature type="compositionally biased region" description="Basic and acidic residues" evidence="1">
    <location>
        <begin position="114"/>
        <end position="124"/>
    </location>
</feature>
<feature type="compositionally biased region" description="Basic and acidic residues" evidence="1">
    <location>
        <begin position="86"/>
        <end position="102"/>
    </location>
</feature>
<dbReference type="EMBL" id="KV875094">
    <property type="protein sequence ID" value="OIW33589.1"/>
    <property type="molecule type" value="Genomic_DNA"/>
</dbReference>
<accession>A0A1J7J289</accession>
<name>A0A1J7J289_9PEZI</name>
<protein>
    <submittedName>
        <fullName evidence="2">Uncharacterized protein</fullName>
    </submittedName>
</protein>
<evidence type="ECO:0000313" key="2">
    <source>
        <dbReference type="EMBL" id="OIW33589.1"/>
    </source>
</evidence>
<gene>
    <name evidence="2" type="ORF">CONLIGDRAFT_184481</name>
</gene>
<evidence type="ECO:0000313" key="3">
    <source>
        <dbReference type="Proteomes" id="UP000182658"/>
    </source>
</evidence>
<organism evidence="2 3">
    <name type="scientific">Coniochaeta ligniaria NRRL 30616</name>
    <dbReference type="NCBI Taxonomy" id="1408157"/>
    <lineage>
        <taxon>Eukaryota</taxon>
        <taxon>Fungi</taxon>
        <taxon>Dikarya</taxon>
        <taxon>Ascomycota</taxon>
        <taxon>Pezizomycotina</taxon>
        <taxon>Sordariomycetes</taxon>
        <taxon>Sordariomycetidae</taxon>
        <taxon>Coniochaetales</taxon>
        <taxon>Coniochaetaceae</taxon>
        <taxon>Coniochaeta</taxon>
    </lineage>
</organism>